<evidence type="ECO:0000313" key="1">
    <source>
        <dbReference type="EMBL" id="UMM20752.1"/>
    </source>
</evidence>
<gene>
    <name evidence="1" type="ORF">L5515_015906</name>
</gene>
<dbReference type="AlphaFoldDB" id="A0AAE9EGD8"/>
<name>A0AAE9EGD8_CAEBR</name>
<dbReference type="KEGG" id="cbr:CBG_07208"/>
<organism evidence="1 2">
    <name type="scientific">Caenorhabditis briggsae</name>
    <dbReference type="NCBI Taxonomy" id="6238"/>
    <lineage>
        <taxon>Eukaryota</taxon>
        <taxon>Metazoa</taxon>
        <taxon>Ecdysozoa</taxon>
        <taxon>Nematoda</taxon>
        <taxon>Chromadorea</taxon>
        <taxon>Rhabditida</taxon>
        <taxon>Rhabditina</taxon>
        <taxon>Rhabditomorpha</taxon>
        <taxon>Rhabditoidea</taxon>
        <taxon>Rhabditidae</taxon>
        <taxon>Peloderinae</taxon>
        <taxon>Caenorhabditis</taxon>
    </lineage>
</organism>
<accession>A0AAE9EGD8</accession>
<dbReference type="PROSITE" id="PS51257">
    <property type="entry name" value="PROKAR_LIPOPROTEIN"/>
    <property type="match status" value="1"/>
</dbReference>
<sequence length="141" mass="15590">MKMVDSKVLVYFTVYIAIVSCATIGKLLQVPDKDPTLKALVYKDGLPKANTKIHDNVLWVPATTQFSARRITVMNQGKLYSTWTYDMLLQQSDCRSSTTPTSDLPGCKPNSSSPKTLCSVHTSLFDNDLSSAETEVYCTKA</sequence>
<protein>
    <submittedName>
        <fullName evidence="1">Uncharacterized protein</fullName>
    </submittedName>
</protein>
<dbReference type="Proteomes" id="UP000829354">
    <property type="component" value="Chromosome II"/>
</dbReference>
<dbReference type="EMBL" id="CP092621">
    <property type="protein sequence ID" value="UMM20752.1"/>
    <property type="molecule type" value="Genomic_DNA"/>
</dbReference>
<reference evidence="1 2" key="1">
    <citation type="submission" date="2022-04" db="EMBL/GenBank/DDBJ databases">
        <title>Chromosome-level reference genomes for two strains of Caenorhabditis briggsae: an improved platform for comparative genomics.</title>
        <authorList>
            <person name="Stevens L."/>
            <person name="Andersen E."/>
        </authorList>
    </citation>
    <scope>NUCLEOTIDE SEQUENCE [LARGE SCALE GENOMIC DNA]</scope>
    <source>
        <strain evidence="1">VX34</strain>
        <tissue evidence="1">Whole-organism</tissue>
    </source>
</reference>
<dbReference type="OMA" id="WVPATTQ"/>
<keyword evidence="2" id="KW-1185">Reference proteome</keyword>
<proteinExistence type="predicted"/>
<evidence type="ECO:0000313" key="2">
    <source>
        <dbReference type="Proteomes" id="UP000829354"/>
    </source>
</evidence>